<gene>
    <name evidence="3" type="ORF">AS189_04170</name>
</gene>
<name>A0A0S2LWI6_9MICC</name>
<dbReference type="Pfam" id="PF00665">
    <property type="entry name" value="rve"/>
    <property type="match status" value="1"/>
</dbReference>
<dbReference type="InterPro" id="IPR012337">
    <property type="entry name" value="RNaseH-like_sf"/>
</dbReference>
<feature type="region of interest" description="Disordered" evidence="1">
    <location>
        <begin position="383"/>
        <end position="409"/>
    </location>
</feature>
<dbReference type="InterPro" id="IPR036397">
    <property type="entry name" value="RNaseH_sf"/>
</dbReference>
<evidence type="ECO:0000313" key="3">
    <source>
        <dbReference type="EMBL" id="ALO65836.1"/>
    </source>
</evidence>
<accession>A0A0S2LWI6</accession>
<dbReference type="GO" id="GO:0015074">
    <property type="term" value="P:DNA integration"/>
    <property type="evidence" value="ECO:0007669"/>
    <property type="project" value="InterPro"/>
</dbReference>
<evidence type="ECO:0000313" key="4">
    <source>
        <dbReference type="Proteomes" id="UP000059574"/>
    </source>
</evidence>
<dbReference type="EMBL" id="CP013200">
    <property type="protein sequence ID" value="ALO65836.1"/>
    <property type="molecule type" value="Genomic_DNA"/>
</dbReference>
<dbReference type="PROSITE" id="PS50994">
    <property type="entry name" value="INTEGRASE"/>
    <property type="match status" value="1"/>
</dbReference>
<dbReference type="SUPFAM" id="SSF53098">
    <property type="entry name" value="Ribonuclease H-like"/>
    <property type="match status" value="1"/>
</dbReference>
<protein>
    <submittedName>
        <fullName evidence="3">Integrase</fullName>
    </submittedName>
</protein>
<dbReference type="InterPro" id="IPR001584">
    <property type="entry name" value="Integrase_cat-core"/>
</dbReference>
<dbReference type="GO" id="GO:0003676">
    <property type="term" value="F:nucleic acid binding"/>
    <property type="evidence" value="ECO:0007669"/>
    <property type="project" value="InterPro"/>
</dbReference>
<reference evidence="3 4" key="2">
    <citation type="journal article" date="2016" name="J. Biotechnol.">
        <title>Complete genome sequence of Arthrobacter alpinus ERGS4:06, a yellow pigmented bacterium tolerant to cold and radiations isolated from Sikkim Himalaya.</title>
        <authorList>
            <person name="Kumar R."/>
            <person name="Singh D."/>
            <person name="Swarnkar M.K."/>
            <person name="Singh A.K."/>
            <person name="Kumar S."/>
        </authorList>
    </citation>
    <scope>NUCLEOTIDE SEQUENCE [LARGE SCALE GENOMIC DNA]</scope>
    <source>
        <strain evidence="3 4">ERGS4:06</strain>
    </source>
</reference>
<evidence type="ECO:0000259" key="2">
    <source>
        <dbReference type="PROSITE" id="PS50994"/>
    </source>
</evidence>
<organism evidence="3 4">
    <name type="scientific">Arthrobacter alpinus</name>
    <dbReference type="NCBI Taxonomy" id="656366"/>
    <lineage>
        <taxon>Bacteria</taxon>
        <taxon>Bacillati</taxon>
        <taxon>Actinomycetota</taxon>
        <taxon>Actinomycetes</taxon>
        <taxon>Micrococcales</taxon>
        <taxon>Micrococcaceae</taxon>
        <taxon>Arthrobacter</taxon>
    </lineage>
</organism>
<dbReference type="Proteomes" id="UP000059574">
    <property type="component" value="Chromosome"/>
</dbReference>
<proteinExistence type="predicted"/>
<dbReference type="Gene3D" id="3.30.420.10">
    <property type="entry name" value="Ribonuclease H-like superfamily/Ribonuclease H"/>
    <property type="match status" value="1"/>
</dbReference>
<sequence length="409" mass="45940">MELLMSQRQAITKASALRYSRSSRSAKKTILDELCAVTGWHRDHARKALRQALVLKVVKVRPPRPPLYGETVIEALRFCWAVQGTPCGRLLAAALPDLVPRLRRFKELAIDDVTAELLLRIAPATIDRRLKADRGKLDPRGRSHTKPGTLLKDFIPVRTWAEWDDAVPGFVEIDLVGHEGGNSKGEFCFTLDITDIATGWTETRSVKNKAQKWVFAAIKDATAAFPFPILGIDSDNGSEFINWELFRWCEQENLTFTRSRSGNKNDGAHVEQKNWHIVRQTVGYHRYDTAAELELLNQIWALQRLLTNHFGPQQKLVKKVRTGAKISKKYDLPATPYQRVLADTGTVKKTVKTKLTKENKPLNPAAIQRQLQSLAGELLTLTTAKQGPKPQPSLRAISNDSTKKATRAS</sequence>
<evidence type="ECO:0000256" key="1">
    <source>
        <dbReference type="SAM" id="MobiDB-lite"/>
    </source>
</evidence>
<feature type="domain" description="Integrase catalytic" evidence="2">
    <location>
        <begin position="164"/>
        <end position="344"/>
    </location>
</feature>
<dbReference type="AlphaFoldDB" id="A0A0S2LWI6"/>
<reference evidence="4" key="1">
    <citation type="submission" date="2015-11" db="EMBL/GenBank/DDBJ databases">
        <authorList>
            <person name="Kumar R."/>
            <person name="Singh D."/>
            <person name="Swarnkar M.K."/>
            <person name="Singh A.K."/>
            <person name="Kumar S."/>
        </authorList>
    </citation>
    <scope>NUCLEOTIDE SEQUENCE [LARGE SCALE GENOMIC DNA]</scope>
    <source>
        <strain evidence="4">ERGS4:06</strain>
    </source>
</reference>